<name>A0A7X6AX93_STRMQ</name>
<dbReference type="Proteomes" id="UP000536624">
    <property type="component" value="Unassembled WGS sequence"/>
</dbReference>
<reference evidence="2 3" key="1">
    <citation type="submission" date="2020-02" db="EMBL/GenBank/DDBJ databases">
        <title>Streptomyces malaysiensis DSM14702 (JHCC583434, PFL_A843) Genome sequencing and assembly.</title>
        <authorList>
            <person name="Samborskyy M."/>
        </authorList>
    </citation>
    <scope>NUCLEOTIDE SEQUENCE [LARGE SCALE GENOMIC DNA]</scope>
    <source>
        <strain evidence="2 3">DSM 14702</strain>
    </source>
</reference>
<comment type="caution">
    <text evidence="2">The sequence shown here is derived from an EMBL/GenBank/DDBJ whole genome shotgun (WGS) entry which is preliminary data.</text>
</comment>
<evidence type="ECO:0000256" key="1">
    <source>
        <dbReference type="SAM" id="MobiDB-lite"/>
    </source>
</evidence>
<organism evidence="2 3">
    <name type="scientific">Streptomyces malaysiensis</name>
    <dbReference type="NCBI Taxonomy" id="92644"/>
    <lineage>
        <taxon>Bacteria</taxon>
        <taxon>Bacillati</taxon>
        <taxon>Actinomycetota</taxon>
        <taxon>Actinomycetes</taxon>
        <taxon>Kitasatosporales</taxon>
        <taxon>Streptomycetaceae</taxon>
        <taxon>Streptomyces</taxon>
        <taxon>Streptomyces violaceusniger group</taxon>
    </lineage>
</organism>
<feature type="region of interest" description="Disordered" evidence="1">
    <location>
        <begin position="1"/>
        <end position="29"/>
    </location>
</feature>
<proteinExistence type="predicted"/>
<evidence type="ECO:0000313" key="2">
    <source>
        <dbReference type="EMBL" id="NIY65510.1"/>
    </source>
</evidence>
<accession>A0A7X6AX93</accession>
<sequence length="89" mass="9543">MRGSTAADERAHAAAGLRRGLRTRTGGSGRELRLAPTALQQTIGARLDRLLGMVLRLLRADSGDALLSRRLLRDRGGRSSPLRLGGRGE</sequence>
<evidence type="ECO:0000313" key="3">
    <source>
        <dbReference type="Proteomes" id="UP000536624"/>
    </source>
</evidence>
<dbReference type="EMBL" id="JAALLH010000001">
    <property type="protein sequence ID" value="NIY65510.1"/>
    <property type="molecule type" value="Genomic_DNA"/>
</dbReference>
<protein>
    <submittedName>
        <fullName evidence="2">Uncharacterized protein</fullName>
    </submittedName>
</protein>
<gene>
    <name evidence="2" type="ORF">SMALB_3508</name>
</gene>
<dbReference type="AlphaFoldDB" id="A0A7X6AX93"/>